<protein>
    <recommendedName>
        <fullName evidence="4">DUF4270 domain-containing protein</fullName>
    </recommendedName>
</protein>
<dbReference type="AlphaFoldDB" id="A0A841MW92"/>
<sequence length="456" mass="50525">MKSSTAFTQVSPVNLAFLALLSIILTSSCSDPATVGIELAPENNQIGVFFEELDLPAEVVLLDSFNTTNKGNVIVGVEEDDYFGKTEGTGYTRMYFETSDERPDDQAFLDSMIFEVSVTGVNGTDLDQPKRISIHRLTESILDTTYYNFDKLMYEELPIASGEFVFGEVQDTVVSMNITQEFQEELFGKMVFGFEFNDLFRFRDYLPGMAIKGRDGDNTSFEIDLGDNTRIATYYHHLGDTASTLYEINTSSSRYFSGIESDRSGTPTSVVTELGKNYTTGSLVGLKAGLGMVIKVDTSPLDAFLDTLSGITFNQVNLEIGEIEPVPEGKSPSSPLSLYFTDNSNKILEGSNTLYLSVQADGQFQVYTNEAGDVVPSTTYPASVRFDSETNMYSQLVTSHVNAIFRGQLTRKDWLIYGGFSSSKVGTSGDIFRQSMRQFVVDSNKIKLKVIYSKIR</sequence>
<gene>
    <name evidence="2" type="ORF">FHS59_002383</name>
</gene>
<evidence type="ECO:0008006" key="4">
    <source>
        <dbReference type="Google" id="ProtNLM"/>
    </source>
</evidence>
<dbReference type="RefSeq" id="WP_184495334.1">
    <property type="nucleotide sequence ID" value="NZ_JACIJO010000002.1"/>
</dbReference>
<keyword evidence="3" id="KW-1185">Reference proteome</keyword>
<evidence type="ECO:0000313" key="3">
    <source>
        <dbReference type="Proteomes" id="UP000588604"/>
    </source>
</evidence>
<proteinExistence type="predicted"/>
<dbReference type="Pfam" id="PF14092">
    <property type="entry name" value="DUF4270"/>
    <property type="match status" value="1"/>
</dbReference>
<name>A0A841MW92_9BACT</name>
<feature type="chain" id="PRO_5032887102" description="DUF4270 domain-containing protein" evidence="1">
    <location>
        <begin position="34"/>
        <end position="456"/>
    </location>
</feature>
<comment type="caution">
    <text evidence="2">The sequence shown here is derived from an EMBL/GenBank/DDBJ whole genome shotgun (WGS) entry which is preliminary data.</text>
</comment>
<feature type="signal peptide" evidence="1">
    <location>
        <begin position="1"/>
        <end position="33"/>
    </location>
</feature>
<evidence type="ECO:0000313" key="2">
    <source>
        <dbReference type="EMBL" id="MBB6326755.1"/>
    </source>
</evidence>
<reference evidence="2 3" key="1">
    <citation type="submission" date="2020-08" db="EMBL/GenBank/DDBJ databases">
        <title>Genomic Encyclopedia of Type Strains, Phase IV (KMG-IV): sequencing the most valuable type-strain genomes for metagenomic binning, comparative biology and taxonomic classification.</title>
        <authorList>
            <person name="Goeker M."/>
        </authorList>
    </citation>
    <scope>NUCLEOTIDE SEQUENCE [LARGE SCALE GENOMIC DNA]</scope>
    <source>
        <strain evidence="2 3">DSM 102044</strain>
    </source>
</reference>
<accession>A0A841MW92</accession>
<dbReference type="InterPro" id="IPR025366">
    <property type="entry name" value="DUF4270"/>
</dbReference>
<dbReference type="Proteomes" id="UP000588604">
    <property type="component" value="Unassembled WGS sequence"/>
</dbReference>
<evidence type="ECO:0000256" key="1">
    <source>
        <dbReference type="SAM" id="SignalP"/>
    </source>
</evidence>
<dbReference type="EMBL" id="JACIJO010000002">
    <property type="protein sequence ID" value="MBB6326755.1"/>
    <property type="molecule type" value="Genomic_DNA"/>
</dbReference>
<dbReference type="PROSITE" id="PS51257">
    <property type="entry name" value="PROKAR_LIPOPROTEIN"/>
    <property type="match status" value="1"/>
</dbReference>
<organism evidence="2 3">
    <name type="scientific">Algoriphagus iocasae</name>
    <dbReference type="NCBI Taxonomy" id="1836499"/>
    <lineage>
        <taxon>Bacteria</taxon>
        <taxon>Pseudomonadati</taxon>
        <taxon>Bacteroidota</taxon>
        <taxon>Cytophagia</taxon>
        <taxon>Cytophagales</taxon>
        <taxon>Cyclobacteriaceae</taxon>
        <taxon>Algoriphagus</taxon>
    </lineage>
</organism>
<keyword evidence="1" id="KW-0732">Signal</keyword>